<dbReference type="OrthoDB" id="5933480at2759"/>
<accession>A0A0V1GP00</accession>
<name>A0A0V1GP00_9BILA</name>
<gene>
    <name evidence="2" type="ORF">T11_129</name>
    <name evidence="1" type="ORF">T11_5191</name>
</gene>
<reference evidence="2 3" key="1">
    <citation type="submission" date="2015-01" db="EMBL/GenBank/DDBJ databases">
        <title>Evolution of Trichinella species and genotypes.</title>
        <authorList>
            <person name="Korhonen P.K."/>
            <person name="Edoardo P."/>
            <person name="Giuseppe L.R."/>
            <person name="Gasser R.B."/>
        </authorList>
    </citation>
    <scope>NUCLEOTIDE SEQUENCE [LARGE SCALE GENOMIC DNA]</scope>
    <source>
        <strain evidence="2">ISS1029</strain>
    </source>
</reference>
<dbReference type="AlphaFoldDB" id="A0A0V1GP00"/>
<dbReference type="EMBL" id="JYDP01000676">
    <property type="protein sequence ID" value="KRY99833.1"/>
    <property type="molecule type" value="Genomic_DNA"/>
</dbReference>
<comment type="caution">
    <text evidence="2">The sequence shown here is derived from an EMBL/GenBank/DDBJ whole genome shotgun (WGS) entry which is preliminary data.</text>
</comment>
<evidence type="ECO:0000313" key="3">
    <source>
        <dbReference type="Proteomes" id="UP000055024"/>
    </source>
</evidence>
<sequence length="75" mass="8814">MGKVPGLQIVFNQSWQHSLIYRHETQNLFHAKGENREVYSPRNIEIFENPIFLQKCGELYKKIENNNELGRTLPG</sequence>
<proteinExistence type="predicted"/>
<organism evidence="2 3">
    <name type="scientific">Trichinella zimbabwensis</name>
    <dbReference type="NCBI Taxonomy" id="268475"/>
    <lineage>
        <taxon>Eukaryota</taxon>
        <taxon>Metazoa</taxon>
        <taxon>Ecdysozoa</taxon>
        <taxon>Nematoda</taxon>
        <taxon>Enoplea</taxon>
        <taxon>Dorylaimia</taxon>
        <taxon>Trichinellida</taxon>
        <taxon>Trichinellidae</taxon>
        <taxon>Trichinella</taxon>
    </lineage>
</organism>
<evidence type="ECO:0000313" key="2">
    <source>
        <dbReference type="EMBL" id="KRY99833.1"/>
    </source>
</evidence>
<dbReference type="Proteomes" id="UP000055024">
    <property type="component" value="Unassembled WGS sequence"/>
</dbReference>
<protein>
    <submittedName>
        <fullName evidence="2">Uncharacterized protein</fullName>
    </submittedName>
</protein>
<evidence type="ECO:0000313" key="1">
    <source>
        <dbReference type="EMBL" id="KRY99580.1"/>
    </source>
</evidence>
<dbReference type="EMBL" id="JYDP01000781">
    <property type="protein sequence ID" value="KRY99580.1"/>
    <property type="molecule type" value="Genomic_DNA"/>
</dbReference>
<keyword evidence="3" id="KW-1185">Reference proteome</keyword>